<gene>
    <name evidence="3" type="ORF">MNBD_GAMMA16-2291</name>
</gene>
<dbReference type="AlphaFoldDB" id="A0A3B0ZGQ1"/>
<dbReference type="InterPro" id="IPR039104">
    <property type="entry name" value="6PGL"/>
</dbReference>
<dbReference type="Gene3D" id="3.40.50.1360">
    <property type="match status" value="1"/>
</dbReference>
<protein>
    <submittedName>
        <fullName evidence="3">6-phosphogluconolactonase, eukaryotic type</fullName>
        <ecNumber evidence="3">3.1.1.31</ecNumber>
    </submittedName>
</protein>
<name>A0A3B0ZGQ1_9ZZZZ</name>
<feature type="domain" description="Glucosamine/galactosamine-6-phosphate isomerase" evidence="2">
    <location>
        <begin position="38"/>
        <end position="255"/>
    </location>
</feature>
<dbReference type="SUPFAM" id="SSF100950">
    <property type="entry name" value="NagB/RpiA/CoA transferase-like"/>
    <property type="match status" value="1"/>
</dbReference>
<dbReference type="InterPro" id="IPR037171">
    <property type="entry name" value="NagB/RpiA_transferase-like"/>
</dbReference>
<reference evidence="3" key="1">
    <citation type="submission" date="2018-06" db="EMBL/GenBank/DDBJ databases">
        <authorList>
            <person name="Zhirakovskaya E."/>
        </authorList>
    </citation>
    <scope>NUCLEOTIDE SEQUENCE</scope>
</reference>
<dbReference type="InterPro" id="IPR006148">
    <property type="entry name" value="Glc/Gal-6P_isomerase"/>
</dbReference>
<evidence type="ECO:0000259" key="2">
    <source>
        <dbReference type="Pfam" id="PF01182"/>
    </source>
</evidence>
<dbReference type="GO" id="GO:0017057">
    <property type="term" value="F:6-phosphogluconolactonase activity"/>
    <property type="evidence" value="ECO:0007669"/>
    <property type="project" value="UniProtKB-EC"/>
</dbReference>
<dbReference type="GO" id="GO:0005975">
    <property type="term" value="P:carbohydrate metabolic process"/>
    <property type="evidence" value="ECO:0007669"/>
    <property type="project" value="InterPro"/>
</dbReference>
<evidence type="ECO:0000313" key="3">
    <source>
        <dbReference type="EMBL" id="VAW86497.1"/>
    </source>
</evidence>
<dbReference type="CDD" id="cd01400">
    <property type="entry name" value="6PGL"/>
    <property type="match status" value="1"/>
</dbReference>
<dbReference type="EC" id="3.1.1.31" evidence="3"/>
<keyword evidence="3" id="KW-0378">Hydrolase</keyword>
<proteinExistence type="inferred from homology"/>
<dbReference type="NCBIfam" id="TIGR01198">
    <property type="entry name" value="pgl"/>
    <property type="match status" value="1"/>
</dbReference>
<dbReference type="EMBL" id="UOFO01000094">
    <property type="protein sequence ID" value="VAW86497.1"/>
    <property type="molecule type" value="Genomic_DNA"/>
</dbReference>
<comment type="similarity">
    <text evidence="1">Belongs to the glucosamine/galactosamine-6-phosphate isomerase family. 6-phosphogluconolactonase subfamily.</text>
</comment>
<evidence type="ECO:0000256" key="1">
    <source>
        <dbReference type="ARBA" id="ARBA00010662"/>
    </source>
</evidence>
<dbReference type="Pfam" id="PF01182">
    <property type="entry name" value="Glucosamine_iso"/>
    <property type="match status" value="1"/>
</dbReference>
<dbReference type="GO" id="GO:0006098">
    <property type="term" value="P:pentose-phosphate shunt"/>
    <property type="evidence" value="ECO:0007669"/>
    <property type="project" value="InterPro"/>
</dbReference>
<dbReference type="PANTHER" id="PTHR11054">
    <property type="entry name" value="6-PHOSPHOGLUCONOLACTONASE"/>
    <property type="match status" value="1"/>
</dbReference>
<dbReference type="PANTHER" id="PTHR11054:SF0">
    <property type="entry name" value="6-PHOSPHOGLUCONOLACTONASE"/>
    <property type="match status" value="1"/>
</dbReference>
<accession>A0A3B0ZGQ1</accession>
<organism evidence="3">
    <name type="scientific">hydrothermal vent metagenome</name>
    <dbReference type="NCBI Taxonomy" id="652676"/>
    <lineage>
        <taxon>unclassified sequences</taxon>
        <taxon>metagenomes</taxon>
        <taxon>ecological metagenomes</taxon>
    </lineage>
</organism>
<sequence length="270" mass="30246">MGSIAASGIRNERVILRPFLKEDKSMSKPKIHIHSNYHDLCHGVAKEIASLAQHAEQRYRPFNIAFSGGSTPENIYKILSSMHFCEKINWGGFNIYFGDERMVAPDHPDSNYLMVKNSLLDHSPIPSANIHRISGELQDPHTAALQYEEELVEHLDKSESLIPIFDLVLLGIGSDGHTASLFPNTDILKQKDKWVDAVYVKKLDSWRVSITLPIINNAKNIIIIASGKTKATIIKNVLSNTNKKYPIQLLKPSDTMAWHLDQDAAEGIKA</sequence>
<dbReference type="InterPro" id="IPR005900">
    <property type="entry name" value="6-phosphogluconolactonase_DevB"/>
</dbReference>